<reference evidence="1 2" key="1">
    <citation type="journal article" date="2010" name="J. Bacteriol.">
        <title>Genome sequence of Fulvimarina pelagi HTCC2506T, a Mn(II)-oxidizing alphaproteobacterium possessing an aerobic anoxygenic photosynthetic gene cluster and Xanthorhodopsin.</title>
        <authorList>
            <person name="Kang I."/>
            <person name="Oh H.M."/>
            <person name="Lim S.I."/>
            <person name="Ferriera S."/>
            <person name="Giovannoni S.J."/>
            <person name="Cho J.C."/>
        </authorList>
    </citation>
    <scope>NUCLEOTIDE SEQUENCE [LARGE SCALE GENOMIC DNA]</scope>
    <source>
        <strain evidence="1 2">HTCC2506</strain>
    </source>
</reference>
<name>Q0G1T7_9HYPH</name>
<sequence>MLSGFLTTAEKRPTDFWQKQNEGAKFWLHLANEMKAGEVDEVLQVLTA</sequence>
<protein>
    <submittedName>
        <fullName evidence="1">Uncharacterized protein</fullName>
    </submittedName>
</protein>
<dbReference type="HOGENOM" id="CLU_3153149_0_0_5"/>
<keyword evidence="2" id="KW-1185">Reference proteome</keyword>
<evidence type="ECO:0000313" key="2">
    <source>
        <dbReference type="Proteomes" id="UP000004310"/>
    </source>
</evidence>
<dbReference type="AlphaFoldDB" id="Q0G1T7"/>
<dbReference type="EMBL" id="AATP01000004">
    <property type="protein sequence ID" value="EAU40994.1"/>
    <property type="molecule type" value="Genomic_DNA"/>
</dbReference>
<proteinExistence type="predicted"/>
<evidence type="ECO:0000313" key="1">
    <source>
        <dbReference type="EMBL" id="EAU40994.1"/>
    </source>
</evidence>
<accession>Q0G1T7</accession>
<organism evidence="1 2">
    <name type="scientific">Fulvimarina pelagi HTCC2506</name>
    <dbReference type="NCBI Taxonomy" id="314231"/>
    <lineage>
        <taxon>Bacteria</taxon>
        <taxon>Pseudomonadati</taxon>
        <taxon>Pseudomonadota</taxon>
        <taxon>Alphaproteobacteria</taxon>
        <taxon>Hyphomicrobiales</taxon>
        <taxon>Aurantimonadaceae</taxon>
        <taxon>Fulvimarina</taxon>
    </lineage>
</organism>
<comment type="caution">
    <text evidence="1">The sequence shown here is derived from an EMBL/GenBank/DDBJ whole genome shotgun (WGS) entry which is preliminary data.</text>
</comment>
<gene>
    <name evidence="1" type="ORF">FP2506_12044</name>
</gene>
<dbReference type="Proteomes" id="UP000004310">
    <property type="component" value="Unassembled WGS sequence"/>
</dbReference>